<sequence length="481" mass="53849">MSHNRNERPNDDVDSGSSEGHERAHHEAYIPRHVPNSAYGTPIIGGRSPVLISNSDLMEQLYRMGDALNSYEARSRGEGSRDGRFQNVTPRRLEYPDDGMPVVEILDEETVGQGQSRGEQRPSPHPHRSGRSESEVRRAGEVLRDQEQRLNRLKERLGIRLDNDDLRLLLVEWQRDREVRGEQPHDPEPHGHERAHPRGNSGSDQGARPRDSQRAPPDLRYDAPYRGGPSGGRTPHITHVSSQSRSGGRYGEQRTRPPNSEDRARPPSPNSQVQGNPRAQGQNQNPETVLPLTQTNQAPPMGGAQPPPAEANIQIVPAVREAQLPAGYRNTTNDLRFHGNADPVEFLGRFNIKMDIYQVPDLARCRLLAATFRESAQQWFQKLGLGVITSWDQMKTLLLTKFQSTVKYAPPVNTLANIKQKGESLQSYFKRFNAESTLVRGAIDESLKSFLIAGLQVGTNFWKHLQGKDPSTLADLFAQAE</sequence>
<reference evidence="3" key="1">
    <citation type="submission" date="2023-02" db="EMBL/GenBank/DDBJ databases">
        <title>Genome of toxic invasive species Heracleum sosnowskyi carries increased number of genes despite the absence of recent whole-genome duplications.</title>
        <authorList>
            <person name="Schelkunov M."/>
            <person name="Shtratnikova V."/>
            <person name="Makarenko M."/>
            <person name="Klepikova A."/>
            <person name="Omelchenko D."/>
            <person name="Novikova G."/>
            <person name="Obukhova E."/>
            <person name="Bogdanov V."/>
            <person name="Penin A."/>
            <person name="Logacheva M."/>
        </authorList>
    </citation>
    <scope>NUCLEOTIDE SEQUENCE</scope>
    <source>
        <strain evidence="3">Hsosn_3</strain>
        <tissue evidence="3">Leaf</tissue>
    </source>
</reference>
<comment type="caution">
    <text evidence="3">The sequence shown here is derived from an EMBL/GenBank/DDBJ whole genome shotgun (WGS) entry which is preliminary data.</text>
</comment>
<dbReference type="Pfam" id="PF03732">
    <property type="entry name" value="Retrotrans_gag"/>
    <property type="match status" value="1"/>
</dbReference>
<feature type="compositionally biased region" description="Basic and acidic residues" evidence="1">
    <location>
        <begin position="251"/>
        <end position="265"/>
    </location>
</feature>
<dbReference type="PANTHER" id="PTHR33223:SF10">
    <property type="entry name" value="AMINOTRANSFERASE-LIKE PLANT MOBILE DOMAIN-CONTAINING PROTEIN"/>
    <property type="match status" value="1"/>
</dbReference>
<feature type="compositionally biased region" description="Basic and acidic residues" evidence="1">
    <location>
        <begin position="19"/>
        <end position="30"/>
    </location>
</feature>
<organism evidence="3 4">
    <name type="scientific">Heracleum sosnowskyi</name>
    <dbReference type="NCBI Taxonomy" id="360622"/>
    <lineage>
        <taxon>Eukaryota</taxon>
        <taxon>Viridiplantae</taxon>
        <taxon>Streptophyta</taxon>
        <taxon>Embryophyta</taxon>
        <taxon>Tracheophyta</taxon>
        <taxon>Spermatophyta</taxon>
        <taxon>Magnoliopsida</taxon>
        <taxon>eudicotyledons</taxon>
        <taxon>Gunneridae</taxon>
        <taxon>Pentapetalae</taxon>
        <taxon>asterids</taxon>
        <taxon>campanulids</taxon>
        <taxon>Apiales</taxon>
        <taxon>Apiaceae</taxon>
        <taxon>Apioideae</taxon>
        <taxon>apioid superclade</taxon>
        <taxon>Tordylieae</taxon>
        <taxon>Tordyliinae</taxon>
        <taxon>Heracleum</taxon>
    </lineage>
</organism>
<keyword evidence="4" id="KW-1185">Reference proteome</keyword>
<feature type="compositionally biased region" description="Basic and acidic residues" evidence="1">
    <location>
        <begin position="207"/>
        <end position="223"/>
    </location>
</feature>
<dbReference type="InterPro" id="IPR005162">
    <property type="entry name" value="Retrotrans_gag_dom"/>
</dbReference>
<proteinExistence type="predicted"/>
<name>A0AAD8JHY2_9APIA</name>
<feature type="region of interest" description="Disordered" evidence="1">
    <location>
        <begin position="109"/>
        <end position="142"/>
    </location>
</feature>
<reference evidence="3" key="2">
    <citation type="submission" date="2023-05" db="EMBL/GenBank/DDBJ databases">
        <authorList>
            <person name="Schelkunov M.I."/>
        </authorList>
    </citation>
    <scope>NUCLEOTIDE SEQUENCE</scope>
    <source>
        <strain evidence="3">Hsosn_3</strain>
        <tissue evidence="3">Leaf</tissue>
    </source>
</reference>
<protein>
    <recommendedName>
        <fullName evidence="2">Retrotransposon gag domain-containing protein</fullName>
    </recommendedName>
</protein>
<dbReference type="Proteomes" id="UP001237642">
    <property type="component" value="Unassembled WGS sequence"/>
</dbReference>
<feature type="domain" description="Retrotransposon gag" evidence="2">
    <location>
        <begin position="369"/>
        <end position="456"/>
    </location>
</feature>
<evidence type="ECO:0000313" key="3">
    <source>
        <dbReference type="EMBL" id="KAK1404812.1"/>
    </source>
</evidence>
<gene>
    <name evidence="3" type="ORF">POM88_004417</name>
</gene>
<feature type="compositionally biased region" description="Basic and acidic residues" evidence="1">
    <location>
        <begin position="1"/>
        <end position="11"/>
    </location>
</feature>
<evidence type="ECO:0000313" key="4">
    <source>
        <dbReference type="Proteomes" id="UP001237642"/>
    </source>
</evidence>
<dbReference type="PANTHER" id="PTHR33223">
    <property type="entry name" value="CCHC-TYPE DOMAIN-CONTAINING PROTEIN"/>
    <property type="match status" value="1"/>
</dbReference>
<evidence type="ECO:0000259" key="2">
    <source>
        <dbReference type="Pfam" id="PF03732"/>
    </source>
</evidence>
<feature type="compositionally biased region" description="Polar residues" evidence="1">
    <location>
        <begin position="270"/>
        <end position="296"/>
    </location>
</feature>
<dbReference type="EMBL" id="JAUIZM010000001">
    <property type="protein sequence ID" value="KAK1404812.1"/>
    <property type="molecule type" value="Genomic_DNA"/>
</dbReference>
<dbReference type="AlphaFoldDB" id="A0AAD8JHY2"/>
<feature type="region of interest" description="Disordered" evidence="1">
    <location>
        <begin position="1"/>
        <end position="40"/>
    </location>
</feature>
<accession>A0AAD8JHY2</accession>
<feature type="compositionally biased region" description="Basic and acidic residues" evidence="1">
    <location>
        <begin position="178"/>
        <end position="196"/>
    </location>
</feature>
<feature type="region of interest" description="Disordered" evidence="1">
    <location>
        <begin position="178"/>
        <end position="309"/>
    </location>
</feature>
<evidence type="ECO:0000256" key="1">
    <source>
        <dbReference type="SAM" id="MobiDB-lite"/>
    </source>
</evidence>
<feature type="compositionally biased region" description="Basic and acidic residues" evidence="1">
    <location>
        <begin position="130"/>
        <end position="142"/>
    </location>
</feature>